<dbReference type="GO" id="GO:0005524">
    <property type="term" value="F:ATP binding"/>
    <property type="evidence" value="ECO:0007669"/>
    <property type="project" value="UniProtKB-KW"/>
</dbReference>
<dbReference type="PANTHER" id="PTHR43166:SF30">
    <property type="entry name" value="METHIONINE IMPORT ATP-BINDING PROTEIN METN"/>
    <property type="match status" value="1"/>
</dbReference>
<keyword evidence="4 9" id="KW-0067">ATP-binding</keyword>
<dbReference type="PANTHER" id="PTHR43166">
    <property type="entry name" value="AMINO ACID IMPORT ATP-BINDING PROTEIN"/>
    <property type="match status" value="1"/>
</dbReference>
<reference evidence="9" key="1">
    <citation type="submission" date="2022-08" db="EMBL/GenBank/DDBJ databases">
        <title>The complete genome sequence of the thermophilic bacterium Laceyella sacchari FBKL4.010 reveals the basis for tetramethylpyrazine biosynthesis in Moutai-flavor Daqu.</title>
        <authorList>
            <person name="Li D."/>
            <person name="Huang W."/>
            <person name="Wang C."/>
            <person name="Qiu S."/>
        </authorList>
    </citation>
    <scope>NUCLEOTIDE SEQUENCE</scope>
    <source>
        <strain evidence="9">FBKL4.014</strain>
    </source>
</reference>
<dbReference type="SMART" id="SM00382">
    <property type="entry name" value="AAA"/>
    <property type="match status" value="1"/>
</dbReference>
<organism evidence="9 10">
    <name type="scientific">Laceyella sacchari</name>
    <name type="common">Thermoactinomyces thalpophilus</name>
    <dbReference type="NCBI Taxonomy" id="37482"/>
    <lineage>
        <taxon>Bacteria</taxon>
        <taxon>Bacillati</taxon>
        <taxon>Bacillota</taxon>
        <taxon>Bacilli</taxon>
        <taxon>Bacillales</taxon>
        <taxon>Thermoactinomycetaceae</taxon>
        <taxon>Laceyella</taxon>
    </lineage>
</organism>
<evidence type="ECO:0000256" key="7">
    <source>
        <dbReference type="ARBA" id="ARBA00023136"/>
    </source>
</evidence>
<dbReference type="Proteomes" id="UP001058650">
    <property type="component" value="Chromosome"/>
</dbReference>
<dbReference type="CDD" id="cd03258">
    <property type="entry name" value="ABC_MetN_methionine_transporter"/>
    <property type="match status" value="1"/>
</dbReference>
<dbReference type="InterPro" id="IPR003439">
    <property type="entry name" value="ABC_transporter-like_ATP-bd"/>
</dbReference>
<evidence type="ECO:0000313" key="10">
    <source>
        <dbReference type="Proteomes" id="UP001058650"/>
    </source>
</evidence>
<dbReference type="RefSeq" id="WP_132221687.1">
    <property type="nucleotide sequence ID" value="NZ_CP103866.1"/>
</dbReference>
<dbReference type="EMBL" id="CP103866">
    <property type="protein sequence ID" value="UWE03524.1"/>
    <property type="molecule type" value="Genomic_DNA"/>
</dbReference>
<keyword evidence="3" id="KW-0547">Nucleotide-binding</keyword>
<evidence type="ECO:0000256" key="2">
    <source>
        <dbReference type="ARBA" id="ARBA00022475"/>
    </source>
</evidence>
<keyword evidence="5" id="KW-1278">Translocase</keyword>
<keyword evidence="10" id="KW-1185">Reference proteome</keyword>
<evidence type="ECO:0000313" key="9">
    <source>
        <dbReference type="EMBL" id="UWE03524.1"/>
    </source>
</evidence>
<evidence type="ECO:0000256" key="5">
    <source>
        <dbReference type="ARBA" id="ARBA00022967"/>
    </source>
</evidence>
<dbReference type="PROSITE" id="PS00211">
    <property type="entry name" value="ABC_TRANSPORTER_1"/>
    <property type="match status" value="1"/>
</dbReference>
<evidence type="ECO:0000256" key="3">
    <source>
        <dbReference type="ARBA" id="ARBA00022741"/>
    </source>
</evidence>
<dbReference type="InterPro" id="IPR003593">
    <property type="entry name" value="AAA+_ATPase"/>
</dbReference>
<protein>
    <submittedName>
        <fullName evidence="9">ATP-binding cassette domain-containing protein</fullName>
    </submittedName>
</protein>
<name>A0ABY5U1J1_LACSH</name>
<dbReference type="PROSITE" id="PS50893">
    <property type="entry name" value="ABC_TRANSPORTER_2"/>
    <property type="match status" value="1"/>
</dbReference>
<dbReference type="Pfam" id="PF00005">
    <property type="entry name" value="ABC_tran"/>
    <property type="match status" value="1"/>
</dbReference>
<dbReference type="InterPro" id="IPR041701">
    <property type="entry name" value="MetN_ABC"/>
</dbReference>
<dbReference type="InterPro" id="IPR017871">
    <property type="entry name" value="ABC_transporter-like_CS"/>
</dbReference>
<gene>
    <name evidence="9" type="ORF">NYR52_15705</name>
</gene>
<evidence type="ECO:0000256" key="4">
    <source>
        <dbReference type="ARBA" id="ARBA00022840"/>
    </source>
</evidence>
<keyword evidence="1" id="KW-0813">Transport</keyword>
<keyword evidence="2" id="KW-1003">Cell membrane</keyword>
<accession>A0ABY5U1J1</accession>
<dbReference type="InterPro" id="IPR027417">
    <property type="entry name" value="P-loop_NTPase"/>
</dbReference>
<sequence>MIQIKEVIKTYPARDGGSVVTALDGVTLTINRGDIFGIVGYSGAGKSTLLRLINGLEMPTKGEVIVDGKEISRLKERELRQARQKIGMIFQHFHLLWSRTVRENVAFPLEVAGLPKEQIRKRVDQLLERVGLAERADAYPSQLSGGQKQRVGIARALANEPDILLCDEATSALDPETTASILQLLKEIHREMGITLVLITHEMSVVRQICNKMAVMENGRVVETGMVSSIFSQPQQALTKQFVKELQPSIQDDDTSGEVVELPLADADKLVTLAKKHGIRFSVVSGAIAGEQDDRLRVRVDGTEEQVLAVRQVLNGGERAC</sequence>
<keyword evidence="7" id="KW-0472">Membrane</keyword>
<proteinExistence type="predicted"/>
<dbReference type="InterPro" id="IPR050086">
    <property type="entry name" value="MetN_ABC_transporter-like"/>
</dbReference>
<dbReference type="SUPFAM" id="SSF52540">
    <property type="entry name" value="P-loop containing nucleoside triphosphate hydrolases"/>
    <property type="match status" value="1"/>
</dbReference>
<evidence type="ECO:0000256" key="1">
    <source>
        <dbReference type="ARBA" id="ARBA00022448"/>
    </source>
</evidence>
<evidence type="ECO:0000259" key="8">
    <source>
        <dbReference type="PROSITE" id="PS50893"/>
    </source>
</evidence>
<feature type="domain" description="ABC transporter" evidence="8">
    <location>
        <begin position="2"/>
        <end position="243"/>
    </location>
</feature>
<evidence type="ECO:0000256" key="6">
    <source>
        <dbReference type="ARBA" id="ARBA00022970"/>
    </source>
</evidence>
<keyword evidence="6" id="KW-0029">Amino-acid transport</keyword>
<dbReference type="Gene3D" id="3.40.50.300">
    <property type="entry name" value="P-loop containing nucleotide triphosphate hydrolases"/>
    <property type="match status" value="1"/>
</dbReference>